<sequence>MVFFRWKIHAREDDLGSYVEGARPRRHAWSAQTLEEGSTEVVRACANDFGRREKEEEAKLSVLIDSSESLILEGDQHNSRRLFQAGRNRGLWGRFSWWIKGKDGRGRESRLHHEEAGDSMETSADSANETEQEEQINGERLSMDKVTQEHARPGVLVALDVESFARCGQGRLPGDTGPGVLVEDHFGNGKCWRVRWVLTNTWGIYSTGLNGEFHLFRDARRARDCWDPLAFDAKHRLPSRFCYLPAPAEEDEEETTYLSPRSRVWNERR</sequence>
<feature type="region of interest" description="Disordered" evidence="1">
    <location>
        <begin position="250"/>
        <end position="269"/>
    </location>
</feature>
<accession>A0A7S0EN85</accession>
<proteinExistence type="predicted"/>
<dbReference type="AlphaFoldDB" id="A0A7S0EN85"/>
<feature type="region of interest" description="Disordered" evidence="1">
    <location>
        <begin position="108"/>
        <end position="139"/>
    </location>
</feature>
<dbReference type="EMBL" id="HBEO01020244">
    <property type="protein sequence ID" value="CAD8490033.1"/>
    <property type="molecule type" value="Transcribed_RNA"/>
</dbReference>
<evidence type="ECO:0000256" key="1">
    <source>
        <dbReference type="SAM" id="MobiDB-lite"/>
    </source>
</evidence>
<organism evidence="2">
    <name type="scientific">Hanusia phi</name>
    <dbReference type="NCBI Taxonomy" id="3032"/>
    <lineage>
        <taxon>Eukaryota</taxon>
        <taxon>Cryptophyceae</taxon>
        <taxon>Pyrenomonadales</taxon>
        <taxon>Geminigeraceae</taxon>
        <taxon>Hanusia</taxon>
    </lineage>
</organism>
<reference evidence="2" key="1">
    <citation type="submission" date="2021-01" db="EMBL/GenBank/DDBJ databases">
        <authorList>
            <person name="Corre E."/>
            <person name="Pelletier E."/>
            <person name="Niang G."/>
            <person name="Scheremetjew M."/>
            <person name="Finn R."/>
            <person name="Kale V."/>
            <person name="Holt S."/>
            <person name="Cochrane G."/>
            <person name="Meng A."/>
            <person name="Brown T."/>
            <person name="Cohen L."/>
        </authorList>
    </citation>
    <scope>NUCLEOTIDE SEQUENCE</scope>
    <source>
        <strain evidence="2">CCMP325</strain>
    </source>
</reference>
<protein>
    <submittedName>
        <fullName evidence="2">Uncharacterized protein</fullName>
    </submittedName>
</protein>
<evidence type="ECO:0000313" key="2">
    <source>
        <dbReference type="EMBL" id="CAD8490033.1"/>
    </source>
</evidence>
<gene>
    <name evidence="2" type="ORF">HPHI1048_LOCUS13691</name>
</gene>
<name>A0A7S0EN85_9CRYP</name>